<dbReference type="InterPro" id="IPR016072">
    <property type="entry name" value="Skp1_comp_dimer"/>
</dbReference>
<accession>A0A915DFJ7</accession>
<dbReference type="GO" id="GO:0006511">
    <property type="term" value="P:ubiquitin-dependent protein catabolic process"/>
    <property type="evidence" value="ECO:0007669"/>
    <property type="project" value="InterPro"/>
</dbReference>
<dbReference type="Gene3D" id="3.30.710.10">
    <property type="entry name" value="Potassium Channel Kv1.1, Chain A"/>
    <property type="match status" value="1"/>
</dbReference>
<evidence type="ECO:0000259" key="1">
    <source>
        <dbReference type="Pfam" id="PF01466"/>
    </source>
</evidence>
<dbReference type="InterPro" id="IPR011333">
    <property type="entry name" value="SKP1/BTB/POZ_sf"/>
</dbReference>
<keyword evidence="2" id="KW-1185">Reference proteome</keyword>
<dbReference type="SUPFAM" id="SSF81382">
    <property type="entry name" value="Skp1 dimerisation domain-like"/>
    <property type="match status" value="1"/>
</dbReference>
<organism evidence="2 3">
    <name type="scientific">Ditylenchus dipsaci</name>
    <dbReference type="NCBI Taxonomy" id="166011"/>
    <lineage>
        <taxon>Eukaryota</taxon>
        <taxon>Metazoa</taxon>
        <taxon>Ecdysozoa</taxon>
        <taxon>Nematoda</taxon>
        <taxon>Chromadorea</taxon>
        <taxon>Rhabditida</taxon>
        <taxon>Tylenchina</taxon>
        <taxon>Tylenchomorpha</taxon>
        <taxon>Sphaerularioidea</taxon>
        <taxon>Anguinidae</taxon>
        <taxon>Anguininae</taxon>
        <taxon>Ditylenchus</taxon>
    </lineage>
</organism>
<reference evidence="3" key="1">
    <citation type="submission" date="2022-11" db="UniProtKB">
        <authorList>
            <consortium name="WormBaseParasite"/>
        </authorList>
    </citation>
    <scope>IDENTIFICATION</scope>
</reference>
<dbReference type="WBParaSite" id="jg19348">
    <property type="protein sequence ID" value="jg19348"/>
    <property type="gene ID" value="jg19348"/>
</dbReference>
<proteinExistence type="predicted"/>
<evidence type="ECO:0000313" key="2">
    <source>
        <dbReference type="Proteomes" id="UP000887574"/>
    </source>
</evidence>
<feature type="domain" description="SKP1 component dimerisation" evidence="1">
    <location>
        <begin position="99"/>
        <end position="145"/>
    </location>
</feature>
<dbReference type="InterPro" id="IPR016897">
    <property type="entry name" value="SKP1"/>
</dbReference>
<sequence>MAQDQQQDQPMEENSGWVDASDFIAAQQSLKAVIAVLVQIRQACGGAFPFYPALSAQEHAITKERIHFVFTDFEKEFLDVSVQDLTELLMASNYLDIPSLYLYACQRAAQLMTSKTIEEVRADWGFVDDIPEEEKQRILKEHSWCFPSAPAPAPEPSGSAEIQKLTIETLSTNQFFVFILIKVYFVIYF</sequence>
<dbReference type="InterPro" id="IPR036296">
    <property type="entry name" value="SKP1-like_dim_sf"/>
</dbReference>
<protein>
    <submittedName>
        <fullName evidence="3">SKP1 component dimerisation domain-containing protein</fullName>
    </submittedName>
</protein>
<dbReference type="Pfam" id="PF01466">
    <property type="entry name" value="Skp1"/>
    <property type="match status" value="1"/>
</dbReference>
<evidence type="ECO:0000313" key="3">
    <source>
        <dbReference type="WBParaSite" id="jg19348"/>
    </source>
</evidence>
<dbReference type="PANTHER" id="PTHR11165">
    <property type="entry name" value="SKP1"/>
    <property type="match status" value="1"/>
</dbReference>
<dbReference type="AlphaFoldDB" id="A0A915DFJ7"/>
<dbReference type="Proteomes" id="UP000887574">
    <property type="component" value="Unplaced"/>
</dbReference>
<name>A0A915DFJ7_9BILA</name>